<comment type="caution">
    <text evidence="2">The sequence shown here is derived from an EMBL/GenBank/DDBJ whole genome shotgun (WGS) entry which is preliminary data.</text>
</comment>
<proteinExistence type="predicted"/>
<dbReference type="AlphaFoldDB" id="A0ABD2A6I2"/>
<keyword evidence="1" id="KW-0812">Transmembrane</keyword>
<evidence type="ECO:0000256" key="1">
    <source>
        <dbReference type="SAM" id="Phobius"/>
    </source>
</evidence>
<gene>
    <name evidence="2" type="ORF">V1478_013910</name>
</gene>
<evidence type="ECO:0000313" key="3">
    <source>
        <dbReference type="Proteomes" id="UP001607302"/>
    </source>
</evidence>
<name>A0ABD2A6I2_VESSQ</name>
<evidence type="ECO:0000313" key="2">
    <source>
        <dbReference type="EMBL" id="KAL2716234.1"/>
    </source>
</evidence>
<sequence length="143" mass="16184">MWKGYKEGREELVEVRTKINGFNPEPIQDRTSGVGMLVQTPGSLLGDSQHEFDTWITHAEIAVSTLSDTFYLYSAFLIFVCWINMKLIKRNKLLSTSESCQRINSTAIYVFTMTFVYALDSGVPRAWNIKHVLSALAEGIDNV</sequence>
<organism evidence="2 3">
    <name type="scientific">Vespula squamosa</name>
    <name type="common">Southern yellow jacket</name>
    <name type="synonym">Wasp</name>
    <dbReference type="NCBI Taxonomy" id="30214"/>
    <lineage>
        <taxon>Eukaryota</taxon>
        <taxon>Metazoa</taxon>
        <taxon>Ecdysozoa</taxon>
        <taxon>Arthropoda</taxon>
        <taxon>Hexapoda</taxon>
        <taxon>Insecta</taxon>
        <taxon>Pterygota</taxon>
        <taxon>Neoptera</taxon>
        <taxon>Endopterygota</taxon>
        <taxon>Hymenoptera</taxon>
        <taxon>Apocrita</taxon>
        <taxon>Aculeata</taxon>
        <taxon>Vespoidea</taxon>
        <taxon>Vespidae</taxon>
        <taxon>Vespinae</taxon>
        <taxon>Vespula</taxon>
    </lineage>
</organism>
<accession>A0ABD2A6I2</accession>
<reference evidence="2 3" key="1">
    <citation type="journal article" date="2024" name="Ann. Entomol. Soc. Am.">
        <title>Genomic analyses of the southern and eastern yellowjacket wasps (Hymenoptera: Vespidae) reveal evolutionary signatures of social life.</title>
        <authorList>
            <person name="Catto M.A."/>
            <person name="Caine P.B."/>
            <person name="Orr S.E."/>
            <person name="Hunt B.G."/>
            <person name="Goodisman M.A.D."/>
        </authorList>
    </citation>
    <scope>NUCLEOTIDE SEQUENCE [LARGE SCALE GENOMIC DNA]</scope>
    <source>
        <strain evidence="2">233</strain>
        <tissue evidence="2">Head and thorax</tissue>
    </source>
</reference>
<protein>
    <submittedName>
        <fullName evidence="2">Uncharacterized protein</fullName>
    </submittedName>
</protein>
<keyword evidence="3" id="KW-1185">Reference proteome</keyword>
<dbReference type="Proteomes" id="UP001607302">
    <property type="component" value="Unassembled WGS sequence"/>
</dbReference>
<feature type="transmembrane region" description="Helical" evidence="1">
    <location>
        <begin position="70"/>
        <end position="88"/>
    </location>
</feature>
<keyword evidence="1" id="KW-0472">Membrane</keyword>
<keyword evidence="1" id="KW-1133">Transmembrane helix</keyword>
<dbReference type="EMBL" id="JAUDFV010000154">
    <property type="protein sequence ID" value="KAL2716234.1"/>
    <property type="molecule type" value="Genomic_DNA"/>
</dbReference>